<dbReference type="SUPFAM" id="SSF49464">
    <property type="entry name" value="Carboxypeptidase regulatory domain-like"/>
    <property type="match status" value="1"/>
</dbReference>
<dbReference type="InterPro" id="IPR014755">
    <property type="entry name" value="Cu-Rt/internalin_Ig-like"/>
</dbReference>
<feature type="domain" description="SLH" evidence="4">
    <location>
        <begin position="30"/>
        <end position="90"/>
    </location>
</feature>
<evidence type="ECO:0008006" key="7">
    <source>
        <dbReference type="Google" id="ProtNLM"/>
    </source>
</evidence>
<dbReference type="InterPro" id="IPR051465">
    <property type="entry name" value="Cell_Envelope_Struct_Comp"/>
</dbReference>
<dbReference type="Pfam" id="PF20578">
    <property type="entry name" value="aBig_2"/>
    <property type="match status" value="1"/>
</dbReference>
<dbReference type="RefSeq" id="WP_189013182.1">
    <property type="nucleotide sequence ID" value="NZ_BMHE01000016.1"/>
</dbReference>
<proteinExistence type="predicted"/>
<evidence type="ECO:0000256" key="1">
    <source>
        <dbReference type="ARBA" id="ARBA00022729"/>
    </source>
</evidence>
<evidence type="ECO:0000256" key="2">
    <source>
        <dbReference type="SAM" id="SignalP"/>
    </source>
</evidence>
<dbReference type="PANTHER" id="PTHR43308">
    <property type="entry name" value="OUTER MEMBRANE PROTEIN ALPHA-RELATED"/>
    <property type="match status" value="1"/>
</dbReference>
<organism evidence="5 6">
    <name type="scientific">Paenibacillus marchantiophytorum</name>
    <dbReference type="NCBI Taxonomy" id="1619310"/>
    <lineage>
        <taxon>Bacteria</taxon>
        <taxon>Bacillati</taxon>
        <taxon>Bacillota</taxon>
        <taxon>Bacilli</taxon>
        <taxon>Bacillales</taxon>
        <taxon>Paenibacillaceae</taxon>
        <taxon>Paenibacillus</taxon>
    </lineage>
</organism>
<dbReference type="Pfam" id="PF00395">
    <property type="entry name" value="SLH"/>
    <property type="match status" value="2"/>
</dbReference>
<dbReference type="Proteomes" id="UP000615455">
    <property type="component" value="Unassembled WGS sequence"/>
</dbReference>
<dbReference type="PANTHER" id="PTHR43308:SF5">
    <property type="entry name" value="S-LAYER PROTEIN _ PEPTIDOGLYCAN ENDO-BETA-N-ACETYLGLUCOSAMINIDASE"/>
    <property type="match status" value="1"/>
</dbReference>
<evidence type="ECO:0000259" key="3">
    <source>
        <dbReference type="PROSITE" id="PS50853"/>
    </source>
</evidence>
<comment type="caution">
    <text evidence="5">The sequence shown here is derived from an EMBL/GenBank/DDBJ whole genome shotgun (WGS) entry which is preliminary data.</text>
</comment>
<name>A0ABQ1ES95_9BACL</name>
<dbReference type="InterPro" id="IPR003961">
    <property type="entry name" value="FN3_dom"/>
</dbReference>
<dbReference type="EMBL" id="BMHE01000016">
    <property type="protein sequence ID" value="GFZ85084.1"/>
    <property type="molecule type" value="Genomic_DNA"/>
</dbReference>
<dbReference type="SUPFAM" id="SSF49265">
    <property type="entry name" value="Fibronectin type III"/>
    <property type="match status" value="1"/>
</dbReference>
<feature type="domain" description="Fibronectin type-III" evidence="3">
    <location>
        <begin position="905"/>
        <end position="990"/>
    </location>
</feature>
<feature type="domain" description="SLH" evidence="4">
    <location>
        <begin position="91"/>
        <end position="154"/>
    </location>
</feature>
<protein>
    <recommendedName>
        <fullName evidence="7">S-layer homology domain-containing protein</fullName>
    </recommendedName>
</protein>
<dbReference type="InterPro" id="IPR013783">
    <property type="entry name" value="Ig-like_fold"/>
</dbReference>
<dbReference type="SMART" id="SM00060">
    <property type="entry name" value="FN3"/>
    <property type="match status" value="1"/>
</dbReference>
<dbReference type="Gene3D" id="2.60.40.1220">
    <property type="match status" value="1"/>
</dbReference>
<dbReference type="InterPro" id="IPR001119">
    <property type="entry name" value="SLH_dom"/>
</dbReference>
<feature type="domain" description="SLH" evidence="4">
    <location>
        <begin position="156"/>
        <end position="223"/>
    </location>
</feature>
<accession>A0ABQ1ES95</accession>
<dbReference type="InterPro" id="IPR046780">
    <property type="entry name" value="aBig_2"/>
</dbReference>
<evidence type="ECO:0000259" key="4">
    <source>
        <dbReference type="PROSITE" id="PS51272"/>
    </source>
</evidence>
<dbReference type="PROSITE" id="PS50853">
    <property type="entry name" value="FN3"/>
    <property type="match status" value="1"/>
</dbReference>
<dbReference type="CDD" id="cd00063">
    <property type="entry name" value="FN3"/>
    <property type="match status" value="1"/>
</dbReference>
<dbReference type="Gene3D" id="2.60.40.1120">
    <property type="entry name" value="Carboxypeptidase-like, regulatory domain"/>
    <property type="match status" value="1"/>
</dbReference>
<reference evidence="6" key="1">
    <citation type="journal article" date="2019" name="Int. J. Syst. Evol. Microbiol.">
        <title>The Global Catalogue of Microorganisms (GCM) 10K type strain sequencing project: providing services to taxonomists for standard genome sequencing and annotation.</title>
        <authorList>
            <consortium name="The Broad Institute Genomics Platform"/>
            <consortium name="The Broad Institute Genome Sequencing Center for Infectious Disease"/>
            <person name="Wu L."/>
            <person name="Ma J."/>
        </authorList>
    </citation>
    <scope>NUCLEOTIDE SEQUENCE [LARGE SCALE GENOMIC DNA]</scope>
    <source>
        <strain evidence="6">CGMCC 1.15043</strain>
    </source>
</reference>
<evidence type="ECO:0000313" key="6">
    <source>
        <dbReference type="Proteomes" id="UP000615455"/>
    </source>
</evidence>
<gene>
    <name evidence="5" type="ORF">GCM10008018_33910</name>
</gene>
<evidence type="ECO:0000313" key="5">
    <source>
        <dbReference type="EMBL" id="GFZ85084.1"/>
    </source>
</evidence>
<dbReference type="PROSITE" id="PS51272">
    <property type="entry name" value="SLH"/>
    <property type="match status" value="3"/>
</dbReference>
<dbReference type="Gene3D" id="2.60.40.10">
    <property type="entry name" value="Immunoglobulins"/>
    <property type="match status" value="1"/>
</dbReference>
<dbReference type="InterPro" id="IPR036116">
    <property type="entry name" value="FN3_sf"/>
</dbReference>
<dbReference type="InterPro" id="IPR008969">
    <property type="entry name" value="CarboxyPept-like_regulatory"/>
</dbReference>
<feature type="chain" id="PRO_5045315038" description="S-layer homology domain-containing protein" evidence="2">
    <location>
        <begin position="30"/>
        <end position="1125"/>
    </location>
</feature>
<sequence>MTIRKSRWTVFLLILTMMFSVIIPVSASADAQTNLGDTLDSYAKTEIDSLVAKGIISGYADGSFQPRKAITRAELAKILVLSLGLKEDAAKAESFSDVNTSSWYRGYVGALVASGITQGTSPTTFAPDANVTREELVVFFIRAFGLEKTASQLTASAAFADKEQIAEWAQGHVALASQIGFISGSDDGNGSSRFNPKDNAERQALARLAYEFTQHASQYVDKAKKLAAAQHPSPIKSVSVVNNTSVEVTFSSELTTISKEEFAFDQDLKVVDIAFKAGSKSIVVLTTSAQKKDTSYKLSYKGVAVDQVLIGAEAAFFGGGGGGGGFGGGGAPAAPTVAQQLASGKALTSITISASGTYGPTSGATTVENLTVDPGPTGEVTLNNITVQNLEIRSGAVSSIKLLNTLVHLLRVNAINNGNQVVRVVVLGRTVVTDTEVSSQAVLESSAMDGTLGRIKILSAATGKEVRFRGNIDGEITVEAPDTTIQIDPPSVGNALPTVIKSLKLKSGLTGTRLQLGAGTNLKAITTDTTIALTGDPETVWNLSKNNPMLEVGNQVKSEAIKLANQAIQTVIGYGSDISAHRDKITLAENAVATAKKFGAFDFEITGQYDLERISFEEQVKDVQLQFQGEDLASSVTQAFTFPQLSGMEITTIWRTDRPDLVSPFGPIKRPASGAGDAAVKVIASFFKKSFSINKYFDITVKQYKAEVKSMISLRDDLVLVEFNHPVANSNSADFQFDNGLQVQKVSQYPQLTQYALLTVNTQKSGTTYNVSYKQENTQVSFVGNVTNTCSSTTCPMPISAPVAQIPLPGVNVPGIVGGFVYEQTESSGLRGISNTTVELVGTNLTTQTNAVGFYSFDQITPGTPYSISVSKGKEYSRYETNKFTIASGEPFQVVGIYLHTAPKPVTDLKVQNIGSTATSIWWNLGWRDPEVKTTYKIYKNGVEVAVFPLAVMYSLGVLEPNKDYTYGVKVCNDVGCSASTEISFKTPLALQIDAIKPYNSVSNEVYGDLVKLSTGLNQYVMPKASRSANFLLLKLRDDDVFAAGVSSLKGTLDISGVKIGVFGSPNGPTAETITINGETYFKMNITNEPNPFVGANSYYISGLKYMISGQLNQVQDSQFTITFE</sequence>
<keyword evidence="1 2" id="KW-0732">Signal</keyword>
<keyword evidence="6" id="KW-1185">Reference proteome</keyword>
<feature type="signal peptide" evidence="2">
    <location>
        <begin position="1"/>
        <end position="29"/>
    </location>
</feature>